<gene>
    <name evidence="8" type="ORF">Mic7113_6570</name>
</gene>
<feature type="transmembrane region" description="Helical" evidence="7">
    <location>
        <begin position="12"/>
        <end position="38"/>
    </location>
</feature>
<evidence type="ECO:0000256" key="6">
    <source>
        <dbReference type="ARBA" id="ARBA00023136"/>
    </source>
</evidence>
<sequence length="447" mass="48990">MSSLKKQAFRATAWTIGGYGASLVLRFASNLILARLLLPESFGLMALVNVFIMGLHLFSDVGLGPSIIQNKRGDDPSFINTAWTIQAIRGVALWLGCILIAWPVSQIYGEKQLLYLIPVVGLSTLISSMDSTALFTLNRQLAVGKLAIFELGGQIIGLVAMMIWAYFDKSVWALVSGGLAAATVQLVWSHRLLPEQPNRFAWDKEAAKSIFSFGKWIFFSTALTFLASQSDRLILGKLVSPATLGIYGIAYTLADLPRSVILALSGKVIFPAFSKLADLPREAFRAKILKNRRLLLLALAPGLTILVSFGDFAIRLLYKPVYHDAAWMLPIIAVGIWHTSLYSTMSPALMALGKPIYNTLGYLLTLIMLSTALLVGYHFMQIKGAVIAVAVGDIPFYCVTMYGLWREKLGCFKQDLWATALFLGLLTAVLFGRYVVTGTLPISPILQ</sequence>
<keyword evidence="3" id="KW-1003">Cell membrane</keyword>
<dbReference type="KEGG" id="mic:Mic7113_6570"/>
<comment type="subcellular location">
    <subcellularLocation>
        <location evidence="1">Cell membrane</location>
        <topology evidence="1">Multi-pass membrane protein</topology>
    </subcellularLocation>
</comment>
<keyword evidence="8" id="KW-0614">Plasmid</keyword>
<keyword evidence="9" id="KW-1185">Reference proteome</keyword>
<keyword evidence="4 7" id="KW-0812">Transmembrane</keyword>
<evidence type="ECO:0000256" key="7">
    <source>
        <dbReference type="SAM" id="Phobius"/>
    </source>
</evidence>
<feature type="transmembrane region" description="Helical" evidence="7">
    <location>
        <begin position="294"/>
        <end position="314"/>
    </location>
</feature>
<dbReference type="HOGENOM" id="CLU_026911_3_2_3"/>
<feature type="transmembrane region" description="Helical" evidence="7">
    <location>
        <begin position="416"/>
        <end position="436"/>
    </location>
</feature>
<dbReference type="PATRIC" id="fig|1173027.3.peg.7274"/>
<dbReference type="AlphaFoldDB" id="K9WQU6"/>
<dbReference type="InterPro" id="IPR050833">
    <property type="entry name" value="Poly_Biosynth_Transport"/>
</dbReference>
<feature type="transmembrane region" description="Helical" evidence="7">
    <location>
        <begin position="356"/>
        <end position="379"/>
    </location>
</feature>
<feature type="transmembrane region" description="Helical" evidence="7">
    <location>
        <begin position="209"/>
        <end position="228"/>
    </location>
</feature>
<organism evidence="8 9">
    <name type="scientific">Allocoleopsis franciscana PCC 7113</name>
    <dbReference type="NCBI Taxonomy" id="1173027"/>
    <lineage>
        <taxon>Bacteria</taxon>
        <taxon>Bacillati</taxon>
        <taxon>Cyanobacteriota</taxon>
        <taxon>Cyanophyceae</taxon>
        <taxon>Coleofasciculales</taxon>
        <taxon>Coleofasciculaceae</taxon>
        <taxon>Allocoleopsis</taxon>
        <taxon>Allocoleopsis franciscana</taxon>
    </lineage>
</organism>
<feature type="transmembrane region" description="Helical" evidence="7">
    <location>
        <begin position="114"/>
        <end position="135"/>
    </location>
</feature>
<dbReference type="GO" id="GO:0005886">
    <property type="term" value="C:plasma membrane"/>
    <property type="evidence" value="ECO:0007669"/>
    <property type="project" value="UniProtKB-SubCell"/>
</dbReference>
<evidence type="ECO:0000256" key="5">
    <source>
        <dbReference type="ARBA" id="ARBA00022989"/>
    </source>
</evidence>
<feature type="transmembrane region" description="Helical" evidence="7">
    <location>
        <begin position="147"/>
        <end position="165"/>
    </location>
</feature>
<dbReference type="PANTHER" id="PTHR30250:SF10">
    <property type="entry name" value="LIPOPOLYSACCHARIDE BIOSYNTHESIS PROTEIN WZXC"/>
    <property type="match status" value="1"/>
</dbReference>
<accession>K9WQU6</accession>
<reference evidence="8 9" key="1">
    <citation type="submission" date="2012-06" db="EMBL/GenBank/DDBJ databases">
        <title>Finished plasmid 2 of genome of Microcoleus sp. PCC 7113.</title>
        <authorList>
            <consortium name="US DOE Joint Genome Institute"/>
            <person name="Gugger M."/>
            <person name="Coursin T."/>
            <person name="Rippka R."/>
            <person name="Tandeau De Marsac N."/>
            <person name="Huntemann M."/>
            <person name="Wei C.-L."/>
            <person name="Han J."/>
            <person name="Detter J.C."/>
            <person name="Han C."/>
            <person name="Tapia R."/>
            <person name="Chen A."/>
            <person name="Kyrpides N."/>
            <person name="Mavromatis K."/>
            <person name="Markowitz V."/>
            <person name="Szeto E."/>
            <person name="Ivanova N."/>
            <person name="Pagani I."/>
            <person name="Pati A."/>
            <person name="Goodwin L."/>
            <person name="Nordberg H.P."/>
            <person name="Cantor M.N."/>
            <person name="Hua S.X."/>
            <person name="Woyke T."/>
            <person name="Kerfeld C.A."/>
        </authorList>
    </citation>
    <scope>NUCLEOTIDE SEQUENCE [LARGE SCALE GENOMIC DNA]</scope>
    <source>
        <strain evidence="8 9">PCC 7113</strain>
        <plasmid evidence="8 9">pMIC7113.02</plasmid>
    </source>
</reference>
<dbReference type="EMBL" id="CP003632">
    <property type="protein sequence ID" value="AFZ22144.1"/>
    <property type="molecule type" value="Genomic_DNA"/>
</dbReference>
<feature type="transmembrane region" description="Helical" evidence="7">
    <location>
        <begin position="326"/>
        <end position="344"/>
    </location>
</feature>
<keyword evidence="5 7" id="KW-1133">Transmembrane helix</keyword>
<dbReference type="RefSeq" id="WP_015211538.1">
    <property type="nucleotide sequence ID" value="NC_019760.1"/>
</dbReference>
<evidence type="ECO:0000313" key="8">
    <source>
        <dbReference type="EMBL" id="AFZ22144.1"/>
    </source>
</evidence>
<feature type="transmembrane region" description="Helical" evidence="7">
    <location>
        <begin position="171"/>
        <end position="188"/>
    </location>
</feature>
<evidence type="ECO:0000313" key="9">
    <source>
        <dbReference type="Proteomes" id="UP000010471"/>
    </source>
</evidence>
<comment type="similarity">
    <text evidence="2">Belongs to the polysaccharide synthase family.</text>
</comment>
<feature type="transmembrane region" description="Helical" evidence="7">
    <location>
        <begin position="385"/>
        <end position="404"/>
    </location>
</feature>
<feature type="transmembrane region" description="Helical" evidence="7">
    <location>
        <begin position="83"/>
        <end position="102"/>
    </location>
</feature>
<feature type="transmembrane region" description="Helical" evidence="7">
    <location>
        <begin position="234"/>
        <end position="254"/>
    </location>
</feature>
<evidence type="ECO:0000256" key="4">
    <source>
        <dbReference type="ARBA" id="ARBA00022692"/>
    </source>
</evidence>
<name>K9WQU6_9CYAN</name>
<feature type="transmembrane region" description="Helical" evidence="7">
    <location>
        <begin position="44"/>
        <end position="63"/>
    </location>
</feature>
<keyword evidence="6 7" id="KW-0472">Membrane</keyword>
<proteinExistence type="inferred from homology"/>
<dbReference type="Proteomes" id="UP000010471">
    <property type="component" value="Plasmid pMIC7113.02"/>
</dbReference>
<geneLocation type="plasmid" evidence="8 9">
    <name>pMIC7113.02</name>
</geneLocation>
<protein>
    <submittedName>
        <fullName evidence="8">Membrane protein involved in the export of O-antigen and teichoic acid</fullName>
    </submittedName>
</protein>
<dbReference type="OrthoDB" id="9770347at2"/>
<evidence type="ECO:0000256" key="2">
    <source>
        <dbReference type="ARBA" id="ARBA00007430"/>
    </source>
</evidence>
<evidence type="ECO:0000256" key="1">
    <source>
        <dbReference type="ARBA" id="ARBA00004651"/>
    </source>
</evidence>
<evidence type="ECO:0000256" key="3">
    <source>
        <dbReference type="ARBA" id="ARBA00022475"/>
    </source>
</evidence>
<dbReference type="Pfam" id="PF13440">
    <property type="entry name" value="Polysacc_synt_3"/>
    <property type="match status" value="1"/>
</dbReference>
<dbReference type="PANTHER" id="PTHR30250">
    <property type="entry name" value="PST FAMILY PREDICTED COLANIC ACID TRANSPORTER"/>
    <property type="match status" value="1"/>
</dbReference>